<dbReference type="EMBL" id="SIJB01000007">
    <property type="protein sequence ID" value="NBI28000.1"/>
    <property type="molecule type" value="Genomic_DNA"/>
</dbReference>
<feature type="transmembrane region" description="Helical" evidence="3">
    <location>
        <begin position="20"/>
        <end position="42"/>
    </location>
</feature>
<sequence>MRKKIQNMYKQEKGLTLVELLAVIVVLGIIAAIAVPSINGIINDTEVQAREAVAIQLYEAARLSVTISNTDVSNNEDDVVITLSDLDDSGFLSGVVDPATGEALNVNDTNVTFAANGESITVNYVEDTNSIEEEYVVGEDILN</sequence>
<keyword evidence="3" id="KW-1133">Transmembrane helix</keyword>
<dbReference type="Pfam" id="PF07963">
    <property type="entry name" value="N_methyl"/>
    <property type="match status" value="1"/>
</dbReference>
<dbReference type="GO" id="GO:0030420">
    <property type="term" value="P:establishment of competence for transformation"/>
    <property type="evidence" value="ECO:0007669"/>
    <property type="project" value="UniProtKB-KW"/>
</dbReference>
<dbReference type="Proteomes" id="UP000448943">
    <property type="component" value="Unassembled WGS sequence"/>
</dbReference>
<evidence type="ECO:0000313" key="5">
    <source>
        <dbReference type="Proteomes" id="UP000448943"/>
    </source>
</evidence>
<evidence type="ECO:0000256" key="2">
    <source>
        <dbReference type="ARBA" id="ARBA00023287"/>
    </source>
</evidence>
<comment type="subcellular location">
    <subcellularLocation>
        <location evidence="1">Cell surface</location>
    </subcellularLocation>
</comment>
<organism evidence="4 5">
    <name type="scientific">Chengkuizengella marina</name>
    <dbReference type="NCBI Taxonomy" id="2507566"/>
    <lineage>
        <taxon>Bacteria</taxon>
        <taxon>Bacillati</taxon>
        <taxon>Bacillota</taxon>
        <taxon>Bacilli</taxon>
        <taxon>Bacillales</taxon>
        <taxon>Paenibacillaceae</taxon>
        <taxon>Chengkuizengella</taxon>
    </lineage>
</organism>
<keyword evidence="5" id="KW-1185">Reference proteome</keyword>
<accession>A0A6N9Q1F2</accession>
<dbReference type="InterPro" id="IPR045584">
    <property type="entry name" value="Pilin-like"/>
</dbReference>
<dbReference type="AlphaFoldDB" id="A0A6N9Q1F2"/>
<dbReference type="SUPFAM" id="SSF54523">
    <property type="entry name" value="Pili subunits"/>
    <property type="match status" value="1"/>
</dbReference>
<comment type="caution">
    <text evidence="4">The sequence shown here is derived from an EMBL/GenBank/DDBJ whole genome shotgun (WGS) entry which is preliminary data.</text>
</comment>
<name>A0A6N9Q1F2_9BACL</name>
<dbReference type="GO" id="GO:0009986">
    <property type="term" value="C:cell surface"/>
    <property type="evidence" value="ECO:0007669"/>
    <property type="project" value="UniProtKB-SubCell"/>
</dbReference>
<reference evidence="4 5" key="1">
    <citation type="submission" date="2019-01" db="EMBL/GenBank/DDBJ databases">
        <title>Chengkuizengella sp. nov., isolated from deep-sea sediment of East Pacific Ocean.</title>
        <authorList>
            <person name="Yang J."/>
            <person name="Lai Q."/>
            <person name="Shao Z."/>
        </authorList>
    </citation>
    <scope>NUCLEOTIDE SEQUENCE [LARGE SCALE GENOMIC DNA]</scope>
    <source>
        <strain evidence="4 5">YPA3-1-1</strain>
    </source>
</reference>
<evidence type="ECO:0000256" key="1">
    <source>
        <dbReference type="ARBA" id="ARBA00004241"/>
    </source>
</evidence>
<dbReference type="InterPro" id="IPR012902">
    <property type="entry name" value="N_methyl_site"/>
</dbReference>
<dbReference type="RefSeq" id="WP_160644495.1">
    <property type="nucleotide sequence ID" value="NZ_SIJB01000007.1"/>
</dbReference>
<evidence type="ECO:0000256" key="3">
    <source>
        <dbReference type="SAM" id="Phobius"/>
    </source>
</evidence>
<keyword evidence="2" id="KW-0178">Competence</keyword>
<keyword evidence="3" id="KW-0472">Membrane</keyword>
<protein>
    <submittedName>
        <fullName evidence="4">Type II secretion system protein</fullName>
    </submittedName>
</protein>
<keyword evidence="3" id="KW-0812">Transmembrane</keyword>
<dbReference type="Gene3D" id="3.30.700.10">
    <property type="entry name" value="Glycoprotein, Type 4 Pilin"/>
    <property type="match status" value="1"/>
</dbReference>
<dbReference type="PROSITE" id="PS00409">
    <property type="entry name" value="PROKAR_NTER_METHYL"/>
    <property type="match status" value="1"/>
</dbReference>
<dbReference type="NCBIfam" id="TIGR02532">
    <property type="entry name" value="IV_pilin_GFxxxE"/>
    <property type="match status" value="1"/>
</dbReference>
<gene>
    <name evidence="4" type="ORF">ERL59_03375</name>
</gene>
<evidence type="ECO:0000313" key="4">
    <source>
        <dbReference type="EMBL" id="NBI28000.1"/>
    </source>
</evidence>
<dbReference type="OrthoDB" id="2665739at2"/>
<proteinExistence type="predicted"/>